<sequence length="74" mass="8352">MKSVTVLGAGISSELGIRSHNDDSSDDDDDEMEFNFCLHRDAESGELEALWGDREDDKPDAADVRWLRKQQGRL</sequence>
<reference evidence="1 2" key="1">
    <citation type="submission" date="2024-10" db="EMBL/GenBank/DDBJ databases">
        <title>Updated reference genomes for cyclostephanoid diatoms.</title>
        <authorList>
            <person name="Roberts W.R."/>
            <person name="Alverson A.J."/>
        </authorList>
    </citation>
    <scope>NUCLEOTIDE SEQUENCE [LARGE SCALE GENOMIC DNA]</scope>
    <source>
        <strain evidence="1 2">AJA276-08</strain>
    </source>
</reference>
<name>A0ABD3NJI4_9STRA</name>
<dbReference type="EMBL" id="JALLAZ020001408">
    <property type="protein sequence ID" value="KAL3775568.1"/>
    <property type="molecule type" value="Genomic_DNA"/>
</dbReference>
<proteinExistence type="predicted"/>
<comment type="caution">
    <text evidence="1">The sequence shown here is derived from an EMBL/GenBank/DDBJ whole genome shotgun (WGS) entry which is preliminary data.</text>
</comment>
<dbReference type="Proteomes" id="UP001530315">
    <property type="component" value="Unassembled WGS sequence"/>
</dbReference>
<dbReference type="AlphaFoldDB" id="A0ABD3NJI4"/>
<gene>
    <name evidence="1" type="ORF">ACHAW5_001587</name>
</gene>
<evidence type="ECO:0000313" key="1">
    <source>
        <dbReference type="EMBL" id="KAL3775568.1"/>
    </source>
</evidence>
<keyword evidence="2" id="KW-1185">Reference proteome</keyword>
<evidence type="ECO:0008006" key="3">
    <source>
        <dbReference type="Google" id="ProtNLM"/>
    </source>
</evidence>
<accession>A0ABD3NJI4</accession>
<organism evidence="1 2">
    <name type="scientific">Stephanodiscus triporus</name>
    <dbReference type="NCBI Taxonomy" id="2934178"/>
    <lineage>
        <taxon>Eukaryota</taxon>
        <taxon>Sar</taxon>
        <taxon>Stramenopiles</taxon>
        <taxon>Ochrophyta</taxon>
        <taxon>Bacillariophyta</taxon>
        <taxon>Coscinodiscophyceae</taxon>
        <taxon>Thalassiosirophycidae</taxon>
        <taxon>Stephanodiscales</taxon>
        <taxon>Stephanodiscaceae</taxon>
        <taxon>Stephanodiscus</taxon>
    </lineage>
</organism>
<evidence type="ECO:0000313" key="2">
    <source>
        <dbReference type="Proteomes" id="UP001530315"/>
    </source>
</evidence>
<protein>
    <recommendedName>
        <fullName evidence="3">Deacetylase sirtuin-type domain-containing protein</fullName>
    </recommendedName>
</protein>